<comment type="caution">
    <text evidence="1">The sequence shown here is derived from an EMBL/GenBank/DDBJ whole genome shotgun (WGS) entry which is preliminary data.</text>
</comment>
<evidence type="ECO:0000313" key="2">
    <source>
        <dbReference type="Proteomes" id="UP001060170"/>
    </source>
</evidence>
<evidence type="ECO:0000313" key="1">
    <source>
        <dbReference type="EMBL" id="KAI7948012.1"/>
    </source>
</evidence>
<dbReference type="Proteomes" id="UP001060170">
    <property type="component" value="Chromosome 9"/>
</dbReference>
<protein>
    <submittedName>
        <fullName evidence="1">Uncharacterized protein</fullName>
    </submittedName>
</protein>
<dbReference type="EMBL" id="CM045873">
    <property type="protein sequence ID" value="KAI7948012.1"/>
    <property type="molecule type" value="Genomic_DNA"/>
</dbReference>
<accession>A0ACC0E908</accession>
<gene>
    <name evidence="1" type="ORF">MJO28_009920</name>
</gene>
<proteinExistence type="predicted"/>
<reference evidence="2" key="1">
    <citation type="journal article" date="2018" name="BMC Genomics">
        <title>Genomic insights into host adaptation between the wheat stripe rust pathogen (Puccinia striiformis f. sp. tritici) and the barley stripe rust pathogen (Puccinia striiformis f. sp. hordei).</title>
        <authorList>
            <person name="Xia C."/>
            <person name="Wang M."/>
            <person name="Yin C."/>
            <person name="Cornejo O.E."/>
            <person name="Hulbert S.H."/>
            <person name="Chen X."/>
        </authorList>
    </citation>
    <scope>NUCLEOTIDE SEQUENCE [LARGE SCALE GENOMIC DNA]</scope>
    <source>
        <strain evidence="2">93-210</strain>
    </source>
</reference>
<reference evidence="2" key="2">
    <citation type="journal article" date="2018" name="Mol. Plant Microbe Interact.">
        <title>Genome sequence resources for the wheat stripe rust pathogen (Puccinia striiformis f. sp. tritici) and the barley stripe rust pathogen (Puccinia striiformis f. sp. hordei).</title>
        <authorList>
            <person name="Xia C."/>
            <person name="Wang M."/>
            <person name="Yin C."/>
            <person name="Cornejo O.E."/>
            <person name="Hulbert S.H."/>
            <person name="Chen X."/>
        </authorList>
    </citation>
    <scope>NUCLEOTIDE SEQUENCE [LARGE SCALE GENOMIC DNA]</scope>
    <source>
        <strain evidence="2">93-210</strain>
    </source>
</reference>
<name>A0ACC0E908_9BASI</name>
<organism evidence="1 2">
    <name type="scientific">Puccinia striiformis f. sp. tritici</name>
    <dbReference type="NCBI Taxonomy" id="168172"/>
    <lineage>
        <taxon>Eukaryota</taxon>
        <taxon>Fungi</taxon>
        <taxon>Dikarya</taxon>
        <taxon>Basidiomycota</taxon>
        <taxon>Pucciniomycotina</taxon>
        <taxon>Pucciniomycetes</taxon>
        <taxon>Pucciniales</taxon>
        <taxon>Pucciniaceae</taxon>
        <taxon>Puccinia</taxon>
    </lineage>
</organism>
<sequence length="724" mass="81343">MSVCAKRSSPKTNKQQSSKSKPSSSKKVAEKKPQPTKGVIPASPESNNLTEVLCGFEVRIDGRFRPWLSVPRQGVFFDPKDPNSNSSLLVQLCKMFVGQKVSLGDAETLKFNQFHFPYSKLGLKNVVVDDQKSFKTYLQKNKTIDLIFNHDAYADDHPKQKKKHCDSDKESGSKLESIDIEVLDKHQAGKKNTAPLQAVQISLAWIRRMVMLAYKILLSRLWMMCKQLRHIYLPSHLIAMLISPVKCKLYFLSHRSHKDSHHILLTPTNYVIWILPMQSKLEQIGVLSMLEDNVPVKTDADKAAILELSAKAYHLVIVHLGPEVLAYVSSVYSSPTRFNGYALWHLLKSHYAGGDLASQTTALAKFNHLAFTSIAKFIPDVQSANQAINMSGCVFDDCIRVNQMLSKLPSEFQSFHDIISMSSDNHTFEAVLKKLENYVAMNNLDHKASSPATLCLVQTAMNTQSEKPNNSSGSVCEHCKTPGDHAVNCWKKFPEKAPKSHQAHMTISDNANQLASQESQGDFSWFRTADGVRHHVDEMRFEGVHNINPLLSALPVPIFQMRTYAVARQFLALFANSIVTAPEATSDLKSLAKQLRIVEAFTMYQDEEDAGPFSPIQTGIIANEMSKPKKLFFLEEYIPGNWNTSLDEGRINLNLNDHLPAIDHLMEAFQHWAYNHTEGQIIVTNLKGVIPLLSKPKIMDINPSFSDSRGKKLISHEPLWGLKP</sequence>
<keyword evidence="2" id="KW-1185">Reference proteome</keyword>
<reference evidence="1 2" key="3">
    <citation type="journal article" date="2022" name="Microbiol. Spectr.">
        <title>Folding features and dynamics of 3D genome architecture in plant fungal pathogens.</title>
        <authorList>
            <person name="Xia C."/>
        </authorList>
    </citation>
    <scope>NUCLEOTIDE SEQUENCE [LARGE SCALE GENOMIC DNA]</scope>
    <source>
        <strain evidence="1 2">93-210</strain>
    </source>
</reference>